<name>A0A5K4F7R3_SCHMA</name>
<dbReference type="WBParaSite" id="Smp_332690.1">
    <property type="protein sequence ID" value="Smp_332690.1"/>
    <property type="gene ID" value="Smp_332690"/>
</dbReference>
<dbReference type="GO" id="GO:0006357">
    <property type="term" value="P:regulation of transcription by RNA polymerase II"/>
    <property type="evidence" value="ECO:0007669"/>
    <property type="project" value="TreeGrafter"/>
</dbReference>
<dbReference type="Gene3D" id="3.30.40.10">
    <property type="entry name" value="Zinc/RING finger domain, C3HC4 (zinc finger)"/>
    <property type="match status" value="2"/>
</dbReference>
<keyword evidence="1" id="KW-0479">Metal-binding</keyword>
<evidence type="ECO:0000313" key="9">
    <source>
        <dbReference type="WBParaSite" id="Smp_332690.1"/>
    </source>
</evidence>
<feature type="domain" description="PHD-type" evidence="7">
    <location>
        <begin position="56"/>
        <end position="180"/>
    </location>
</feature>
<reference evidence="8" key="1">
    <citation type="journal article" date="2012" name="PLoS Negl. Trop. Dis.">
        <title>A systematically improved high quality genome and transcriptome of the human blood fluke Schistosoma mansoni.</title>
        <authorList>
            <person name="Protasio A.V."/>
            <person name="Tsai I.J."/>
            <person name="Babbage A."/>
            <person name="Nichol S."/>
            <person name="Hunt M."/>
            <person name="Aslett M.A."/>
            <person name="De Silva N."/>
            <person name="Velarde G.S."/>
            <person name="Anderson T.J."/>
            <person name="Clark R.C."/>
            <person name="Davidson C."/>
            <person name="Dillon G.P."/>
            <person name="Holroyd N.E."/>
            <person name="LoVerde P.T."/>
            <person name="Lloyd C."/>
            <person name="McQuillan J."/>
            <person name="Oliveira G."/>
            <person name="Otto T.D."/>
            <person name="Parker-Manuel S.J."/>
            <person name="Quail M.A."/>
            <person name="Wilson R.A."/>
            <person name="Zerlotini A."/>
            <person name="Dunne D.W."/>
            <person name="Berriman M."/>
        </authorList>
    </citation>
    <scope>NUCLEOTIDE SEQUENCE [LARGE SCALE GENOMIC DNA]</scope>
    <source>
        <strain evidence="8">Puerto Rican</strain>
    </source>
</reference>
<dbReference type="InterPro" id="IPR019787">
    <property type="entry name" value="Znf_PHD-finger"/>
</dbReference>
<proteinExistence type="predicted"/>
<feature type="region of interest" description="Disordered" evidence="5">
    <location>
        <begin position="252"/>
        <end position="337"/>
    </location>
</feature>
<dbReference type="GO" id="GO:0042393">
    <property type="term" value="F:histone binding"/>
    <property type="evidence" value="ECO:0007669"/>
    <property type="project" value="TreeGrafter"/>
</dbReference>
<feature type="compositionally biased region" description="Polar residues" evidence="5">
    <location>
        <begin position="310"/>
        <end position="335"/>
    </location>
</feature>
<dbReference type="AlphaFoldDB" id="A0A5K4F7R3"/>
<dbReference type="InterPro" id="IPR034732">
    <property type="entry name" value="EPHD"/>
</dbReference>
<dbReference type="GO" id="GO:0008270">
    <property type="term" value="F:zinc ion binding"/>
    <property type="evidence" value="ECO:0007669"/>
    <property type="project" value="UniProtKB-KW"/>
</dbReference>
<dbReference type="GO" id="GO:0031491">
    <property type="term" value="F:nucleosome binding"/>
    <property type="evidence" value="ECO:0007669"/>
    <property type="project" value="TreeGrafter"/>
</dbReference>
<dbReference type="PANTHER" id="PTHR13793:SF164">
    <property type="entry name" value="ALHAMBRA, ISOFORM P"/>
    <property type="match status" value="1"/>
</dbReference>
<dbReference type="InterPro" id="IPR050701">
    <property type="entry name" value="Histone_Mod_Regulator"/>
</dbReference>
<evidence type="ECO:0000313" key="8">
    <source>
        <dbReference type="Proteomes" id="UP000008854"/>
    </source>
</evidence>
<evidence type="ECO:0000256" key="2">
    <source>
        <dbReference type="ARBA" id="ARBA00022771"/>
    </source>
</evidence>
<feature type="compositionally biased region" description="Polar residues" evidence="5">
    <location>
        <begin position="812"/>
        <end position="829"/>
    </location>
</feature>
<dbReference type="InterPro" id="IPR011011">
    <property type="entry name" value="Znf_FYVE_PHD"/>
</dbReference>
<evidence type="ECO:0000256" key="1">
    <source>
        <dbReference type="ARBA" id="ARBA00022723"/>
    </source>
</evidence>
<feature type="region of interest" description="Disordered" evidence="5">
    <location>
        <begin position="790"/>
        <end position="839"/>
    </location>
</feature>
<evidence type="ECO:0000256" key="4">
    <source>
        <dbReference type="PROSITE-ProRule" id="PRU00146"/>
    </source>
</evidence>
<protein>
    <submittedName>
        <fullName evidence="9">Protein AF-10</fullName>
    </submittedName>
</protein>
<evidence type="ECO:0000256" key="3">
    <source>
        <dbReference type="ARBA" id="ARBA00022833"/>
    </source>
</evidence>
<dbReference type="STRING" id="6183.A0A5K4F7R3"/>
<dbReference type="InterPro" id="IPR013083">
    <property type="entry name" value="Znf_RING/FYVE/PHD"/>
</dbReference>
<dbReference type="PROSITE" id="PS50016">
    <property type="entry name" value="ZF_PHD_2"/>
    <property type="match status" value="1"/>
</dbReference>
<feature type="region of interest" description="Disordered" evidence="5">
    <location>
        <begin position="866"/>
        <end position="892"/>
    </location>
</feature>
<dbReference type="PROSITE" id="PS51805">
    <property type="entry name" value="EPHD"/>
    <property type="match status" value="1"/>
</dbReference>
<evidence type="ECO:0000259" key="6">
    <source>
        <dbReference type="PROSITE" id="PS50016"/>
    </source>
</evidence>
<feature type="compositionally biased region" description="Basic and acidic residues" evidence="5">
    <location>
        <begin position="282"/>
        <end position="309"/>
    </location>
</feature>
<dbReference type="CDD" id="cd20901">
    <property type="entry name" value="CC_AF10"/>
    <property type="match status" value="1"/>
</dbReference>
<dbReference type="PANTHER" id="PTHR13793">
    <property type="entry name" value="PHD FINGER PROTEINS"/>
    <property type="match status" value="1"/>
</dbReference>
<evidence type="ECO:0000259" key="7">
    <source>
        <dbReference type="PROSITE" id="PS51805"/>
    </source>
</evidence>
<dbReference type="GO" id="GO:0005634">
    <property type="term" value="C:nucleus"/>
    <property type="evidence" value="ECO:0007669"/>
    <property type="project" value="TreeGrafter"/>
</dbReference>
<feature type="compositionally biased region" description="Polar residues" evidence="5">
    <location>
        <begin position="794"/>
        <end position="805"/>
    </location>
</feature>
<keyword evidence="2 4" id="KW-0863">Zinc-finger</keyword>
<keyword evidence="3" id="KW-0862">Zinc</keyword>
<sequence length="963" mass="105509">MRCCVCSLEFQNPSNSLIFCGNCNTIVHQGCYGVQKLTGVNNWFCRKCESQVRMSKIRCDLCPIKDGAFKRSNGVRCGWAHIVCAIYIPEVFFTDLSTMELISVENVMPDRLGRSCIFCERNQRSSLANYGACIQCAWKNCRLHFHVSCASVEGLLSELPATEANTSVSIAEILFKTTDKNKPSPNFPDDSTELSKEMNHNCEQQSYRYQLNGFCCSQHKKKFMSEGFNSSSVPAISHGSTDVNKVCKSPTAEMSCEVNNQPPRRRSSQLRLSQRPCTSDPNRADEGSNSQDDLKSDEKTTSECKREFNHQSSSAIQEDQISNETRSPGSTTTGCPNVKRIKMDVNLSKDRIGEAIGTEGVLSNLILISLDCHNCTASSSSSSSATTNNHSAVTSTITSSQSSVTDSTIPVTTQENLPLILPRRPLSLRGLGISCNSKNSSVLNNVAGMYVDSPSAPTNKVPISTKYDNSSPPTLATMHDLLEWQWDQAGALLMQQAKNTDVVTLLDCLHQLKCENDILEAKLIRLTTRHEHLKSVNARLSNSLATMESTMVINSPKHEISERNSTAVNNLTKKSNHHFAYPLDTNTTITSNITTTTQSSQMSTILHSIDPESHQLQLPDNVTKNSSNQPVTLLNNYNDPSSAKHSTDRNKKVPILPKDYTTTCSNSNLKHDSTDLMDNLGSFDKIHSTNCLNHTQPVFCTSLDYLKSPHESHLSYSNLIKHQPNTFLNDSFTPHRNNNNNNQTKSTFDYLSSSCSSSSSTIPPTNSTYFTKSVDLNDLQELSARLSSAIAARQPQSTKSISSAMPSCPSLPKNSGQSKRNNKAVTSTQPSSSSKLPIPPLNSGSLVNCISKLETSTSCQNFCPTNSNNVQPTTASNNSTKSSYPSDQASLQSQSNPLSFMIFTSPTIPDIQNHSTPSSTNQPIVTTNEIISNELDTSESSIIVTTNSNSVSLPGDCKTTLTH</sequence>
<organism evidence="8 9">
    <name type="scientific">Schistosoma mansoni</name>
    <name type="common">Blood fluke</name>
    <dbReference type="NCBI Taxonomy" id="6183"/>
    <lineage>
        <taxon>Eukaryota</taxon>
        <taxon>Metazoa</taxon>
        <taxon>Spiralia</taxon>
        <taxon>Lophotrochozoa</taxon>
        <taxon>Platyhelminthes</taxon>
        <taxon>Trematoda</taxon>
        <taxon>Digenea</taxon>
        <taxon>Strigeidida</taxon>
        <taxon>Schistosomatoidea</taxon>
        <taxon>Schistosomatidae</taxon>
        <taxon>Schistosoma</taxon>
    </lineage>
</organism>
<evidence type="ECO:0000256" key="5">
    <source>
        <dbReference type="SAM" id="MobiDB-lite"/>
    </source>
</evidence>
<feature type="domain" description="PHD-type" evidence="6">
    <location>
        <begin position="1"/>
        <end position="51"/>
    </location>
</feature>
<keyword evidence="8" id="KW-1185">Reference proteome</keyword>
<dbReference type="InterPro" id="IPR049773">
    <property type="entry name" value="AF10-like_CC"/>
</dbReference>
<dbReference type="InterPro" id="IPR001965">
    <property type="entry name" value="Znf_PHD"/>
</dbReference>
<dbReference type="Proteomes" id="UP000008854">
    <property type="component" value="Unassembled WGS sequence"/>
</dbReference>
<accession>A0A5K4F7R3</accession>
<dbReference type="SUPFAM" id="SSF57903">
    <property type="entry name" value="FYVE/PHD zinc finger"/>
    <property type="match status" value="1"/>
</dbReference>
<reference evidence="9" key="2">
    <citation type="submission" date="2019-11" db="UniProtKB">
        <authorList>
            <consortium name="WormBaseParasite"/>
        </authorList>
    </citation>
    <scope>IDENTIFICATION</scope>
    <source>
        <strain evidence="9">Puerto Rican</strain>
    </source>
</reference>
<dbReference type="SMART" id="SM00249">
    <property type="entry name" value="PHD"/>
    <property type="match status" value="2"/>
</dbReference>
<dbReference type="InParanoid" id="A0A5K4F7R3"/>
<dbReference type="Pfam" id="PF13831">
    <property type="entry name" value="PHD_2"/>
    <property type="match status" value="1"/>
</dbReference>
<dbReference type="Pfam" id="PF13832">
    <property type="entry name" value="zf-HC5HC2H_2"/>
    <property type="match status" value="1"/>
</dbReference>